<evidence type="ECO:0000256" key="5">
    <source>
        <dbReference type="ARBA" id="ARBA00037982"/>
    </source>
</evidence>
<dbReference type="GO" id="GO:0004674">
    <property type="term" value="F:protein serine/threonine kinase activity"/>
    <property type="evidence" value="ECO:0007669"/>
    <property type="project" value="UniProtKB-KW"/>
</dbReference>
<feature type="compositionally biased region" description="Pro residues" evidence="7">
    <location>
        <begin position="1"/>
        <end position="11"/>
    </location>
</feature>
<dbReference type="InterPro" id="IPR000719">
    <property type="entry name" value="Prot_kinase_dom"/>
</dbReference>
<feature type="compositionally biased region" description="Polar residues" evidence="7">
    <location>
        <begin position="34"/>
        <end position="43"/>
    </location>
</feature>
<dbReference type="InterPro" id="IPR008271">
    <property type="entry name" value="Ser/Thr_kinase_AS"/>
</dbReference>
<organism evidence="9 10">
    <name type="scientific">Nannocystis exedens</name>
    <dbReference type="NCBI Taxonomy" id="54"/>
    <lineage>
        <taxon>Bacteria</taxon>
        <taxon>Pseudomonadati</taxon>
        <taxon>Myxococcota</taxon>
        <taxon>Polyangia</taxon>
        <taxon>Nannocystales</taxon>
        <taxon>Nannocystaceae</taxon>
        <taxon>Nannocystis</taxon>
    </lineage>
</organism>
<gene>
    <name evidence="9" type="ORF">SAMN02745121_02965</name>
</gene>
<dbReference type="SUPFAM" id="SSF56112">
    <property type="entry name" value="Protein kinase-like (PK-like)"/>
    <property type="match status" value="1"/>
</dbReference>
<dbReference type="PANTHER" id="PTHR11042">
    <property type="entry name" value="EUKARYOTIC TRANSLATION INITIATION FACTOR 2-ALPHA KINASE EIF2-ALPHA KINASE -RELATED"/>
    <property type="match status" value="1"/>
</dbReference>
<evidence type="ECO:0000256" key="4">
    <source>
        <dbReference type="ARBA" id="ARBA00022840"/>
    </source>
</evidence>
<proteinExistence type="inferred from homology"/>
<comment type="similarity">
    <text evidence="5">Belongs to the protein kinase superfamily. Ser/Thr protein kinase family. GCN2 subfamily.</text>
</comment>
<name>A0A1I1XMZ5_9BACT</name>
<keyword evidence="10" id="KW-1185">Reference proteome</keyword>
<keyword evidence="4 6" id="KW-0067">ATP-binding</keyword>
<dbReference type="PROSITE" id="PS00108">
    <property type="entry name" value="PROTEIN_KINASE_ST"/>
    <property type="match status" value="1"/>
</dbReference>
<dbReference type="InterPro" id="IPR017441">
    <property type="entry name" value="Protein_kinase_ATP_BS"/>
</dbReference>
<evidence type="ECO:0000313" key="9">
    <source>
        <dbReference type="EMBL" id="SFE08686.1"/>
    </source>
</evidence>
<evidence type="ECO:0000256" key="1">
    <source>
        <dbReference type="ARBA" id="ARBA00022679"/>
    </source>
</evidence>
<keyword evidence="3 9" id="KW-0418">Kinase</keyword>
<feature type="binding site" evidence="6">
    <location>
        <position position="91"/>
    </location>
    <ligand>
        <name>ATP</name>
        <dbReference type="ChEBI" id="CHEBI:30616"/>
    </ligand>
</feature>
<dbReference type="Proteomes" id="UP000199400">
    <property type="component" value="Unassembled WGS sequence"/>
</dbReference>
<feature type="domain" description="Protein kinase" evidence="8">
    <location>
        <begin position="62"/>
        <end position="341"/>
    </location>
</feature>
<evidence type="ECO:0000313" key="10">
    <source>
        <dbReference type="Proteomes" id="UP000199400"/>
    </source>
</evidence>
<evidence type="ECO:0000259" key="8">
    <source>
        <dbReference type="PROSITE" id="PS50011"/>
    </source>
</evidence>
<evidence type="ECO:0000256" key="3">
    <source>
        <dbReference type="ARBA" id="ARBA00022777"/>
    </source>
</evidence>
<dbReference type="InterPro" id="IPR050339">
    <property type="entry name" value="CC_SR_Kinase"/>
</dbReference>
<dbReference type="AlphaFoldDB" id="A0A1I1XMZ5"/>
<protein>
    <submittedName>
        <fullName evidence="9">Serine/threonine protein kinase</fullName>
    </submittedName>
</protein>
<dbReference type="PROSITE" id="PS00107">
    <property type="entry name" value="PROTEIN_KINASE_ATP"/>
    <property type="match status" value="1"/>
</dbReference>
<evidence type="ECO:0000256" key="6">
    <source>
        <dbReference type="PROSITE-ProRule" id="PRU10141"/>
    </source>
</evidence>
<dbReference type="PROSITE" id="PS50011">
    <property type="entry name" value="PROTEIN_KINASE_DOM"/>
    <property type="match status" value="1"/>
</dbReference>
<dbReference type="SMART" id="SM00220">
    <property type="entry name" value="S_TKc"/>
    <property type="match status" value="1"/>
</dbReference>
<dbReference type="CDD" id="cd14014">
    <property type="entry name" value="STKc_PknB_like"/>
    <property type="match status" value="1"/>
</dbReference>
<dbReference type="STRING" id="54.SAMN02745121_02965"/>
<accession>A0A1I1XMZ5</accession>
<dbReference type="GO" id="GO:0005524">
    <property type="term" value="F:ATP binding"/>
    <property type="evidence" value="ECO:0007669"/>
    <property type="project" value="UniProtKB-UniRule"/>
</dbReference>
<dbReference type="Pfam" id="PF00069">
    <property type="entry name" value="Pkinase"/>
    <property type="match status" value="1"/>
</dbReference>
<sequence length="341" mass="38554">MHNLAHPPPAARFPHVSNEDQNTGNRPRAGMTGITPTSTSQYEGYQGTELPPGTVVTGTSQFEIVQRLGEGGMSKVYKAFDRLMNRYIALKVMKNDVPEWAHRHFRREARMCASFMHHNLVHVSQVGTAEEFDVLWFAMEYLRGKDVSWFIESGTPMGIPVILEIFSQVLDALRYVHLRRIVHCDIKPSNVFVTRDSHDPLLRVVKLLDFGVARDLSDLSSHNTHHIMGDPRYIAPEQTIPGNYIDHRADLYALGMTFFELVTGGRHPFEDLFDAHPRALLQAHREREPLPVSHFLSDSVPAAKARAMDAFFAKACGKQVHHRFADALQMKEALIELAKLG</sequence>
<evidence type="ECO:0000256" key="7">
    <source>
        <dbReference type="SAM" id="MobiDB-lite"/>
    </source>
</evidence>
<keyword evidence="1" id="KW-0808">Transferase</keyword>
<dbReference type="EMBL" id="FOMX01000008">
    <property type="protein sequence ID" value="SFE08686.1"/>
    <property type="molecule type" value="Genomic_DNA"/>
</dbReference>
<dbReference type="Gene3D" id="1.10.510.10">
    <property type="entry name" value="Transferase(Phosphotransferase) domain 1"/>
    <property type="match status" value="1"/>
</dbReference>
<dbReference type="InterPro" id="IPR011009">
    <property type="entry name" value="Kinase-like_dom_sf"/>
</dbReference>
<dbReference type="GO" id="GO:0005737">
    <property type="term" value="C:cytoplasm"/>
    <property type="evidence" value="ECO:0007669"/>
    <property type="project" value="TreeGrafter"/>
</dbReference>
<reference evidence="10" key="1">
    <citation type="submission" date="2016-10" db="EMBL/GenBank/DDBJ databases">
        <authorList>
            <person name="Varghese N."/>
            <person name="Submissions S."/>
        </authorList>
    </citation>
    <scope>NUCLEOTIDE SEQUENCE [LARGE SCALE GENOMIC DNA]</scope>
    <source>
        <strain evidence="10">ATCC 25963</strain>
    </source>
</reference>
<evidence type="ECO:0000256" key="2">
    <source>
        <dbReference type="ARBA" id="ARBA00022741"/>
    </source>
</evidence>
<feature type="region of interest" description="Disordered" evidence="7">
    <location>
        <begin position="1"/>
        <end position="45"/>
    </location>
</feature>
<dbReference type="Gene3D" id="3.30.200.20">
    <property type="entry name" value="Phosphorylase Kinase, domain 1"/>
    <property type="match status" value="1"/>
</dbReference>
<keyword evidence="2 6" id="KW-0547">Nucleotide-binding</keyword>
<keyword evidence="9" id="KW-0723">Serine/threonine-protein kinase</keyword>